<organism evidence="1">
    <name type="scientific">Haemophilus influenzae</name>
    <dbReference type="NCBI Taxonomy" id="727"/>
    <lineage>
        <taxon>Bacteria</taxon>
        <taxon>Pseudomonadati</taxon>
        <taxon>Pseudomonadota</taxon>
        <taxon>Gammaproteobacteria</taxon>
        <taxon>Pasteurellales</taxon>
        <taxon>Pasteurellaceae</taxon>
        <taxon>Haemophilus</taxon>
    </lineage>
</organism>
<evidence type="ECO:0000313" key="1">
    <source>
        <dbReference type="EMBL" id="PRK64433.1"/>
    </source>
</evidence>
<protein>
    <submittedName>
        <fullName evidence="1">Uncharacterized protein</fullName>
    </submittedName>
</protein>
<proteinExistence type="predicted"/>
<comment type="caution">
    <text evidence="1">The sequence shown here is derived from an EMBL/GenBank/DDBJ whole genome shotgun (WGS) entry which is preliminary data.</text>
</comment>
<sequence length="129" mass="15156">MNYLQLAQRLRREMNDTGEGPHNVTNQTGRNLEYVDAIREAWLDIQSLRPWNKRFWENGFDSDNLQELEASSDTPFIPKQFHVAIVYYAMQSKALSQNAQELVIRGQNEWDKYLHLLCERFLPTPSLGK</sequence>
<dbReference type="AlphaFoldDB" id="A0A2S9RHU8"/>
<reference evidence="1" key="1">
    <citation type="submission" date="2017-02" db="EMBL/GenBank/DDBJ databases">
        <title>Haemophilus influenzae in COPD genome sequencing project.</title>
        <authorList>
            <person name="Murphy T.F."/>
            <person name="Kong Y."/>
            <person name="Nadendla S."/>
            <person name="Tettelin H."/>
            <person name="Pettigrew M."/>
        </authorList>
    </citation>
    <scope>NUCLEOTIDE SEQUENCE [LARGE SCALE GENOMIC DNA]</scope>
    <source>
        <strain evidence="1">84P15H4</strain>
    </source>
</reference>
<gene>
    <name evidence="1" type="ORF">BV163_01420</name>
</gene>
<name>A0A2S9RHU8_HAEIF</name>
<dbReference type="RefSeq" id="WP_041175181.1">
    <property type="nucleotide sequence ID" value="NZ_AP018773.1"/>
</dbReference>
<dbReference type="EMBL" id="MZHU01000056">
    <property type="protein sequence ID" value="PRK64433.1"/>
    <property type="molecule type" value="Genomic_DNA"/>
</dbReference>
<accession>A0A2S9RHU8</accession>